<dbReference type="InterPro" id="IPR000362">
    <property type="entry name" value="Fumarate_lyase_fam"/>
</dbReference>
<evidence type="ECO:0000259" key="10">
    <source>
        <dbReference type="Pfam" id="PF00206"/>
    </source>
</evidence>
<dbReference type="Pfam" id="PF08328">
    <property type="entry name" value="ASL_C"/>
    <property type="match status" value="1"/>
</dbReference>
<feature type="coiled-coil region" evidence="9">
    <location>
        <begin position="103"/>
        <end position="130"/>
    </location>
</feature>
<evidence type="ECO:0000256" key="3">
    <source>
        <dbReference type="ARBA" id="ARBA00008273"/>
    </source>
</evidence>
<evidence type="ECO:0000256" key="6">
    <source>
        <dbReference type="ARBA" id="ARBA00022755"/>
    </source>
</evidence>
<comment type="pathway">
    <text evidence="2">Purine metabolism; AMP biosynthesis via de novo pathway; AMP from IMP: step 2/2.</text>
</comment>
<dbReference type="InterPro" id="IPR008948">
    <property type="entry name" value="L-Aspartase-like"/>
</dbReference>
<dbReference type="NCBIfam" id="NF006764">
    <property type="entry name" value="PRK09285.1"/>
    <property type="match status" value="1"/>
</dbReference>
<name>A0A381Y7Y8_9ZZZZ</name>
<dbReference type="GO" id="GO:0044208">
    <property type="term" value="P:'de novo' AMP biosynthetic process"/>
    <property type="evidence" value="ECO:0007669"/>
    <property type="project" value="UniProtKB-UniPathway"/>
</dbReference>
<dbReference type="PROSITE" id="PS00163">
    <property type="entry name" value="FUMARATE_LYASES"/>
    <property type="match status" value="1"/>
</dbReference>
<feature type="domain" description="Fumarate lyase N-terminal" evidence="10">
    <location>
        <begin position="22"/>
        <end position="275"/>
    </location>
</feature>
<evidence type="ECO:0000259" key="11">
    <source>
        <dbReference type="Pfam" id="PF08328"/>
    </source>
</evidence>
<dbReference type="EMBL" id="UINC01017523">
    <property type="protein sequence ID" value="SVA72731.1"/>
    <property type="molecule type" value="Genomic_DNA"/>
</dbReference>
<organism evidence="12">
    <name type="scientific">marine metagenome</name>
    <dbReference type="NCBI Taxonomy" id="408172"/>
    <lineage>
        <taxon>unclassified sequences</taxon>
        <taxon>metagenomes</taxon>
        <taxon>ecological metagenomes</taxon>
    </lineage>
</organism>
<evidence type="ECO:0000313" key="12">
    <source>
        <dbReference type="EMBL" id="SVA72731.1"/>
    </source>
</evidence>
<dbReference type="InterPro" id="IPR047136">
    <property type="entry name" value="PurB_bact"/>
</dbReference>
<evidence type="ECO:0000256" key="4">
    <source>
        <dbReference type="ARBA" id="ARBA00012339"/>
    </source>
</evidence>
<comment type="pathway">
    <text evidence="1">Purine metabolism; IMP biosynthesis via de novo pathway; 5-amino-1-(5-phospho-D-ribosyl)imidazole-4-carboxamide from 5-amino-1-(5-phospho-D-ribosyl)imidazole-4-carboxylate: step 2/2.</text>
</comment>
<dbReference type="Gene3D" id="1.10.275.10">
    <property type="entry name" value="Fumarase/aspartase (N-terminal domain)"/>
    <property type="match status" value="1"/>
</dbReference>
<keyword evidence="6" id="KW-0658">Purine biosynthesis</keyword>
<dbReference type="InterPro" id="IPR020557">
    <property type="entry name" value="Fumarate_lyase_CS"/>
</dbReference>
<dbReference type="UniPathway" id="UPA00075">
    <property type="reaction ID" value="UER00336"/>
</dbReference>
<dbReference type="Gene3D" id="1.10.40.30">
    <property type="entry name" value="Fumarase/aspartase (C-terminal domain)"/>
    <property type="match status" value="1"/>
</dbReference>
<protein>
    <recommendedName>
        <fullName evidence="5">Adenylosuccinate lyase</fullName>
        <ecNumber evidence="4">4.3.2.2</ecNumber>
    </recommendedName>
    <alternativeName>
        <fullName evidence="8">Adenylosuccinase</fullName>
    </alternativeName>
</protein>
<evidence type="ECO:0000256" key="2">
    <source>
        <dbReference type="ARBA" id="ARBA00004734"/>
    </source>
</evidence>
<dbReference type="SUPFAM" id="SSF48557">
    <property type="entry name" value="L-aspartase-like"/>
    <property type="match status" value="1"/>
</dbReference>
<evidence type="ECO:0000256" key="5">
    <source>
        <dbReference type="ARBA" id="ARBA00017058"/>
    </source>
</evidence>
<sequence length="418" mass="47046">MRYRLKVEIEYLIALGKEKSIKELGAFSKDEQTRLRKIYLNFNSAGAEKVKEIETITNHDVKAIEYYIQGKVKKGLHPWIHFALTSEDVNNLSYSLMWQDGLKQVYLSALQSVNKELKKLARKYKNASMLALTHGQPATPTTFGKELAVFCARLDRQIHQIKSHKLMGKFGGATGTWSAHMAAYQKTNWTGFASKFIKSLGLDPNLITTQIEPHDSAAESYHQVVRVNSILTDLCRDMWAYISRDILVQKKVAGEVGSSTMPHKINPIQFENAEGNMGVSNALLCHLATKLPISRMQRDLTDSTTLRNQGVALGHSYLALQNILKGLSRISINKIQMENELNNHWEVLAEAFQTILRKSKKQDAYEQLKTLTRGQTINAESIAKLLSGLDVPDKDKQTLLSLTPESYIGLATKLVDLM</sequence>
<evidence type="ECO:0000256" key="8">
    <source>
        <dbReference type="ARBA" id="ARBA00030717"/>
    </source>
</evidence>
<dbReference type="Gene3D" id="1.20.200.10">
    <property type="entry name" value="Fumarase/aspartase (Central domain)"/>
    <property type="match status" value="1"/>
</dbReference>
<comment type="similarity">
    <text evidence="3">Belongs to the lyase 1 family. Adenylosuccinate lyase subfamily.</text>
</comment>
<evidence type="ECO:0000256" key="7">
    <source>
        <dbReference type="ARBA" id="ARBA00023239"/>
    </source>
</evidence>
<dbReference type="EC" id="4.3.2.2" evidence="4"/>
<accession>A0A381Y7Y8</accession>
<dbReference type="AlphaFoldDB" id="A0A381Y7Y8"/>
<dbReference type="InterPro" id="IPR004769">
    <property type="entry name" value="Pur_lyase"/>
</dbReference>
<evidence type="ECO:0000256" key="1">
    <source>
        <dbReference type="ARBA" id="ARBA00004706"/>
    </source>
</evidence>
<feature type="domain" description="Adenylosuccinate lyase PurB C-terminal" evidence="11">
    <location>
        <begin position="294"/>
        <end position="408"/>
    </location>
</feature>
<dbReference type="Pfam" id="PF00206">
    <property type="entry name" value="Lyase_1"/>
    <property type="match status" value="1"/>
</dbReference>
<reference evidence="12" key="1">
    <citation type="submission" date="2018-05" db="EMBL/GenBank/DDBJ databases">
        <authorList>
            <person name="Lanie J.A."/>
            <person name="Ng W.-L."/>
            <person name="Kazmierczak K.M."/>
            <person name="Andrzejewski T.M."/>
            <person name="Davidsen T.M."/>
            <person name="Wayne K.J."/>
            <person name="Tettelin H."/>
            <person name="Glass J.I."/>
            <person name="Rusch D."/>
            <person name="Podicherti R."/>
            <person name="Tsui H.-C.T."/>
            <person name="Winkler M.E."/>
        </authorList>
    </citation>
    <scope>NUCLEOTIDE SEQUENCE</scope>
</reference>
<dbReference type="PANTHER" id="PTHR43411">
    <property type="entry name" value="ADENYLOSUCCINATE LYASE"/>
    <property type="match status" value="1"/>
</dbReference>
<dbReference type="InterPro" id="IPR022761">
    <property type="entry name" value="Fumarate_lyase_N"/>
</dbReference>
<dbReference type="InterPro" id="IPR013539">
    <property type="entry name" value="PurB_C"/>
</dbReference>
<dbReference type="PRINTS" id="PR00149">
    <property type="entry name" value="FUMRATELYASE"/>
</dbReference>
<keyword evidence="7" id="KW-0456">Lyase</keyword>
<keyword evidence="9" id="KW-0175">Coiled coil</keyword>
<dbReference type="PANTHER" id="PTHR43411:SF1">
    <property type="entry name" value="ADENYLOSUCCINATE LYASE"/>
    <property type="match status" value="1"/>
</dbReference>
<dbReference type="InterPro" id="IPR024083">
    <property type="entry name" value="Fumarase/histidase_N"/>
</dbReference>
<gene>
    <name evidence="12" type="ORF">METZ01_LOCUS125585</name>
</gene>
<dbReference type="GO" id="GO:0006189">
    <property type="term" value="P:'de novo' IMP biosynthetic process"/>
    <property type="evidence" value="ECO:0007669"/>
    <property type="project" value="UniProtKB-UniPathway"/>
</dbReference>
<dbReference type="GO" id="GO:0004018">
    <property type="term" value="F:N6-(1,2-dicarboxyethyl)AMP AMP-lyase (fumarate-forming) activity"/>
    <property type="evidence" value="ECO:0007669"/>
    <property type="project" value="InterPro"/>
</dbReference>
<evidence type="ECO:0000256" key="9">
    <source>
        <dbReference type="SAM" id="Coils"/>
    </source>
</evidence>
<dbReference type="NCBIfam" id="TIGR00928">
    <property type="entry name" value="purB"/>
    <property type="match status" value="1"/>
</dbReference>
<proteinExistence type="inferred from homology"/>
<dbReference type="UniPathway" id="UPA00074">
    <property type="reaction ID" value="UER00132"/>
</dbReference>